<protein>
    <submittedName>
        <fullName evidence="2">N-acetyltransferase</fullName>
    </submittedName>
</protein>
<dbReference type="SUPFAM" id="SSF55729">
    <property type="entry name" value="Acyl-CoA N-acyltransferases (Nat)"/>
    <property type="match status" value="1"/>
</dbReference>
<dbReference type="Gene3D" id="3.40.630.30">
    <property type="match status" value="1"/>
</dbReference>
<dbReference type="Pfam" id="PF00583">
    <property type="entry name" value="Acetyltransf_1"/>
    <property type="match status" value="1"/>
</dbReference>
<evidence type="ECO:0000259" key="1">
    <source>
        <dbReference type="PROSITE" id="PS51186"/>
    </source>
</evidence>
<feature type="domain" description="N-acetyltransferase" evidence="1">
    <location>
        <begin position="1"/>
        <end position="166"/>
    </location>
</feature>
<dbReference type="Proteomes" id="UP000285882">
    <property type="component" value="Chromosome"/>
</dbReference>
<keyword evidence="3" id="KW-1185">Reference proteome</keyword>
<dbReference type="InterPro" id="IPR016181">
    <property type="entry name" value="Acyl_CoA_acyltransferase"/>
</dbReference>
<dbReference type="EMBL" id="CP025688">
    <property type="protein sequence ID" value="QAA22974.1"/>
    <property type="molecule type" value="Genomic_DNA"/>
</dbReference>
<sequence length="171" mass="19644">MDQLKENEGRVALAFYNQQYKEELRHYHLTDEQVMYSGMPMDSIIACEHDSERHPIVILYHHKPAGFFVLHGWNGVKPYSQNRRALLLRAFSVNADFQGKGIASKALCVLDAFINVHFPATTEVILAVNHKNTIAQHVYEKVGYIDYGTRVMGKYGELFLLSKRLDERSDS</sequence>
<accession>A0ABX5Q8K2</accession>
<dbReference type="PROSITE" id="PS51186">
    <property type="entry name" value="GNAT"/>
    <property type="match status" value="1"/>
</dbReference>
<evidence type="ECO:0000313" key="2">
    <source>
        <dbReference type="EMBL" id="QAA22974.1"/>
    </source>
</evidence>
<dbReference type="InterPro" id="IPR000182">
    <property type="entry name" value="GNAT_dom"/>
</dbReference>
<proteinExistence type="predicted"/>
<evidence type="ECO:0000313" key="3">
    <source>
        <dbReference type="Proteomes" id="UP000285882"/>
    </source>
</evidence>
<reference evidence="2 3" key="1">
    <citation type="submission" date="2018-01" db="EMBL/GenBank/DDBJ databases">
        <title>Complete genome sequencing of Sporolactobacillus terrae DLG3.</title>
        <authorList>
            <person name="Nam Y.-D."/>
            <person name="Kang J."/>
            <person name="Chung W.-H."/>
        </authorList>
    </citation>
    <scope>NUCLEOTIDE SEQUENCE [LARGE SCALE GENOMIC DNA]</scope>
    <source>
        <strain evidence="2 3">DLG3</strain>
    </source>
</reference>
<gene>
    <name evidence="2" type="ORF">C0674_10260</name>
</gene>
<dbReference type="RefSeq" id="WP_028976836.1">
    <property type="nucleotide sequence ID" value="NZ_CP025688.1"/>
</dbReference>
<name>A0ABX5Q8K2_9BACL</name>
<organism evidence="2 3">
    <name type="scientific">Sporolactobacillus terrae</name>
    <dbReference type="NCBI Taxonomy" id="269673"/>
    <lineage>
        <taxon>Bacteria</taxon>
        <taxon>Bacillati</taxon>
        <taxon>Bacillota</taxon>
        <taxon>Bacilli</taxon>
        <taxon>Bacillales</taxon>
        <taxon>Sporolactobacillaceae</taxon>
        <taxon>Sporolactobacillus</taxon>
    </lineage>
</organism>